<sequence length="140" mass="16581">MPTYMIVAFNRRIRYGLITARSIPIPIYTHFGLQEDVLTTHEMFDVIDDFMAEQDTFEENRNEEGSGVDPEFDVLFEEHNTELYPGCTWMSSLNFLAKMMHIKVINKWIDSSSDQLLELLELRSRKKIRFQLPTMKLRRS</sequence>
<dbReference type="Proteomes" id="UP001055811">
    <property type="component" value="Linkage Group LG05"/>
</dbReference>
<dbReference type="EMBL" id="CM042013">
    <property type="protein sequence ID" value="KAI3740187.1"/>
    <property type="molecule type" value="Genomic_DNA"/>
</dbReference>
<reference evidence="1 2" key="2">
    <citation type="journal article" date="2022" name="Mol. Ecol. Resour.">
        <title>The genomes of chicory, endive, great burdock and yacon provide insights into Asteraceae paleo-polyploidization history and plant inulin production.</title>
        <authorList>
            <person name="Fan W."/>
            <person name="Wang S."/>
            <person name="Wang H."/>
            <person name="Wang A."/>
            <person name="Jiang F."/>
            <person name="Liu H."/>
            <person name="Zhao H."/>
            <person name="Xu D."/>
            <person name="Zhang Y."/>
        </authorList>
    </citation>
    <scope>NUCLEOTIDE SEQUENCE [LARGE SCALE GENOMIC DNA]</scope>
    <source>
        <strain evidence="2">cv. Punajuju</strain>
        <tissue evidence="1">Leaves</tissue>
    </source>
</reference>
<protein>
    <submittedName>
        <fullName evidence="1">Uncharacterized protein</fullName>
    </submittedName>
</protein>
<name>A0ACB9D1J8_CICIN</name>
<comment type="caution">
    <text evidence="1">The sequence shown here is derived from an EMBL/GenBank/DDBJ whole genome shotgun (WGS) entry which is preliminary data.</text>
</comment>
<proteinExistence type="predicted"/>
<organism evidence="1 2">
    <name type="scientific">Cichorium intybus</name>
    <name type="common">Chicory</name>
    <dbReference type="NCBI Taxonomy" id="13427"/>
    <lineage>
        <taxon>Eukaryota</taxon>
        <taxon>Viridiplantae</taxon>
        <taxon>Streptophyta</taxon>
        <taxon>Embryophyta</taxon>
        <taxon>Tracheophyta</taxon>
        <taxon>Spermatophyta</taxon>
        <taxon>Magnoliopsida</taxon>
        <taxon>eudicotyledons</taxon>
        <taxon>Gunneridae</taxon>
        <taxon>Pentapetalae</taxon>
        <taxon>asterids</taxon>
        <taxon>campanulids</taxon>
        <taxon>Asterales</taxon>
        <taxon>Asteraceae</taxon>
        <taxon>Cichorioideae</taxon>
        <taxon>Cichorieae</taxon>
        <taxon>Cichoriinae</taxon>
        <taxon>Cichorium</taxon>
    </lineage>
</organism>
<evidence type="ECO:0000313" key="1">
    <source>
        <dbReference type="EMBL" id="KAI3740187.1"/>
    </source>
</evidence>
<evidence type="ECO:0000313" key="2">
    <source>
        <dbReference type="Proteomes" id="UP001055811"/>
    </source>
</evidence>
<keyword evidence="2" id="KW-1185">Reference proteome</keyword>
<reference evidence="2" key="1">
    <citation type="journal article" date="2022" name="Mol. Ecol. Resour.">
        <title>The genomes of chicory, endive, great burdock and yacon provide insights into Asteraceae palaeo-polyploidization history and plant inulin production.</title>
        <authorList>
            <person name="Fan W."/>
            <person name="Wang S."/>
            <person name="Wang H."/>
            <person name="Wang A."/>
            <person name="Jiang F."/>
            <person name="Liu H."/>
            <person name="Zhao H."/>
            <person name="Xu D."/>
            <person name="Zhang Y."/>
        </authorList>
    </citation>
    <scope>NUCLEOTIDE SEQUENCE [LARGE SCALE GENOMIC DNA]</scope>
    <source>
        <strain evidence="2">cv. Punajuju</strain>
    </source>
</reference>
<accession>A0ACB9D1J8</accession>
<gene>
    <name evidence="1" type="ORF">L2E82_30609</name>
</gene>